<reference evidence="3" key="1">
    <citation type="journal article" date="2019" name="Sci. Rep.">
        <title>Draft genome of Tanacetum cinerariifolium, the natural source of mosquito coil.</title>
        <authorList>
            <person name="Yamashiro T."/>
            <person name="Shiraishi A."/>
            <person name="Satake H."/>
            <person name="Nakayama K."/>
        </authorList>
    </citation>
    <scope>NUCLEOTIDE SEQUENCE</scope>
</reference>
<protein>
    <submittedName>
        <fullName evidence="3">Putative ribonuclease H-like domain-containing protein</fullName>
    </submittedName>
</protein>
<dbReference type="Pfam" id="PF13976">
    <property type="entry name" value="gag_pre-integrs"/>
    <property type="match status" value="1"/>
</dbReference>
<feature type="region of interest" description="Disordered" evidence="1">
    <location>
        <begin position="132"/>
        <end position="168"/>
    </location>
</feature>
<name>A0A699GUU6_TANCI</name>
<evidence type="ECO:0000256" key="1">
    <source>
        <dbReference type="SAM" id="MobiDB-lite"/>
    </source>
</evidence>
<feature type="domain" description="GAG-pre-integrase" evidence="2">
    <location>
        <begin position="373"/>
        <end position="444"/>
    </location>
</feature>
<sequence>MEEEEVPLVDGVFEGALGALALEMEALVDSIVVYGGRWRMKKMVKWYRIFNKWTKKCIIKLKLEKFQTSSKNLSQLLASQTNDKTGLGYANQVFTSSMFDCDEMFSSESDVSMPASPVYDRPSAPLIEDWVSDSEDDSEAEPTQNAPSFVQPIEPVKPPRPSVKPVKHHIPANNLRKDFPKSRGHSNSRNTKACFVCNSLTHLIKNCDYYEKKMAQTSARNHARRENHQHYAKMTHPNPQRHVVPTAILTRSKLVPFTAARPVTTAVPHNNVTRQRLAKTIVTKPHSPPRRNINCRPSLKSSNFPQTVTIAKVSQVNVVKGVQENWGNPHHALKDNEVIDSGQDTECIVLSPEFKLPDDNQVLLRVPRENNMYNVDLKNIVLSGDLSCLFTKATLDESNLWHRRLGHINFKTMNKLVKGNLVRGLLSKVFENNHTCVACKKGKQHRASCKTKHVSSISQPLQRLHMDLFGPTFVKSLNKKSYCLVVTDDYSRFT</sequence>
<accession>A0A699GUU6</accession>
<dbReference type="PANTHER" id="PTHR42648">
    <property type="entry name" value="TRANSPOSASE, PUTATIVE-RELATED"/>
    <property type="match status" value="1"/>
</dbReference>
<dbReference type="InterPro" id="IPR025724">
    <property type="entry name" value="GAG-pre-integrase_dom"/>
</dbReference>
<gene>
    <name evidence="3" type="ORF">Tci_110103</name>
</gene>
<dbReference type="EMBL" id="BKCJ010021916">
    <property type="protein sequence ID" value="GEV38126.1"/>
    <property type="molecule type" value="Genomic_DNA"/>
</dbReference>
<evidence type="ECO:0000259" key="2">
    <source>
        <dbReference type="Pfam" id="PF13976"/>
    </source>
</evidence>
<comment type="caution">
    <text evidence="3">The sequence shown here is derived from an EMBL/GenBank/DDBJ whole genome shotgun (WGS) entry which is preliminary data.</text>
</comment>
<dbReference type="InterPro" id="IPR036397">
    <property type="entry name" value="RNaseH_sf"/>
</dbReference>
<dbReference type="GO" id="GO:0003676">
    <property type="term" value="F:nucleic acid binding"/>
    <property type="evidence" value="ECO:0007669"/>
    <property type="project" value="InterPro"/>
</dbReference>
<dbReference type="Gene3D" id="3.30.420.10">
    <property type="entry name" value="Ribonuclease H-like superfamily/Ribonuclease H"/>
    <property type="match status" value="1"/>
</dbReference>
<dbReference type="AlphaFoldDB" id="A0A699GUU6"/>
<organism evidence="3">
    <name type="scientific">Tanacetum cinerariifolium</name>
    <name type="common">Dalmatian daisy</name>
    <name type="synonym">Chrysanthemum cinerariifolium</name>
    <dbReference type="NCBI Taxonomy" id="118510"/>
    <lineage>
        <taxon>Eukaryota</taxon>
        <taxon>Viridiplantae</taxon>
        <taxon>Streptophyta</taxon>
        <taxon>Embryophyta</taxon>
        <taxon>Tracheophyta</taxon>
        <taxon>Spermatophyta</taxon>
        <taxon>Magnoliopsida</taxon>
        <taxon>eudicotyledons</taxon>
        <taxon>Gunneridae</taxon>
        <taxon>Pentapetalae</taxon>
        <taxon>asterids</taxon>
        <taxon>campanulids</taxon>
        <taxon>Asterales</taxon>
        <taxon>Asteraceae</taxon>
        <taxon>Asteroideae</taxon>
        <taxon>Anthemideae</taxon>
        <taxon>Anthemidinae</taxon>
        <taxon>Tanacetum</taxon>
    </lineage>
</organism>
<evidence type="ECO:0000313" key="3">
    <source>
        <dbReference type="EMBL" id="GEV38126.1"/>
    </source>
</evidence>
<proteinExistence type="predicted"/>
<dbReference type="PANTHER" id="PTHR42648:SF32">
    <property type="entry name" value="RIBONUCLEASE H-LIKE DOMAIN, GAG-PRE-INTEGRASE DOMAIN PROTEIN-RELATED"/>
    <property type="match status" value="1"/>
</dbReference>
<dbReference type="InterPro" id="IPR039537">
    <property type="entry name" value="Retrotran_Ty1/copia-like"/>
</dbReference>